<dbReference type="InterPro" id="IPR036361">
    <property type="entry name" value="SAP_dom_sf"/>
</dbReference>
<dbReference type="Gene3D" id="1.10.720.30">
    <property type="entry name" value="SAP domain"/>
    <property type="match status" value="1"/>
</dbReference>
<feature type="region of interest" description="Disordered" evidence="1">
    <location>
        <begin position="40"/>
        <end position="60"/>
    </location>
</feature>
<sequence length="94" mass="10183">MQLKVIKAFDWAHRGVQVERFESGSIIDTEDEDLIRVSKAEGWADEDDGKAPQGKPSAGMKVDDLKTALAAKGIAFPEGAKKDELAALLDGEQQ</sequence>
<gene>
    <name evidence="3" type="ORF">I6G47_16345</name>
</gene>
<evidence type="ECO:0000259" key="2">
    <source>
        <dbReference type="Pfam" id="PF12949"/>
    </source>
</evidence>
<evidence type="ECO:0000313" key="3">
    <source>
        <dbReference type="EMBL" id="QPS78603.1"/>
    </source>
</evidence>
<dbReference type="AlphaFoldDB" id="A0A7T2YNH4"/>
<dbReference type="GeneID" id="83661787"/>
<evidence type="ECO:0000256" key="1">
    <source>
        <dbReference type="SAM" id="MobiDB-lite"/>
    </source>
</evidence>
<dbReference type="KEGG" id="dla:I6G47_16345"/>
<proteinExistence type="predicted"/>
<feature type="domain" description="HeH/LEM" evidence="2">
    <location>
        <begin position="60"/>
        <end position="90"/>
    </location>
</feature>
<accession>A0A7T2YNH4</accession>
<dbReference type="Proteomes" id="UP000595064">
    <property type="component" value="Chromosome"/>
</dbReference>
<keyword evidence="4" id="KW-1185">Reference proteome</keyword>
<dbReference type="InterPro" id="IPR025856">
    <property type="entry name" value="HeH/LEM_domain"/>
</dbReference>
<name>A0A7T2YNH4_9BURK</name>
<dbReference type="Pfam" id="PF12949">
    <property type="entry name" value="HeH"/>
    <property type="match status" value="1"/>
</dbReference>
<reference evidence="3 4" key="1">
    <citation type="submission" date="2020-12" db="EMBL/GenBank/DDBJ databases">
        <title>FDA dAtabase for Regulatory Grade micrObial Sequences (FDA-ARGOS): Supporting development and validation of Infectious Disease Dx tests.</title>
        <authorList>
            <person name="Sproer C."/>
            <person name="Gronow S."/>
            <person name="Severitt S."/>
            <person name="Schroder I."/>
            <person name="Tallon L."/>
            <person name="Sadzewicz L."/>
            <person name="Zhao X."/>
            <person name="Boylan J."/>
            <person name="Ott S."/>
            <person name="Bowen H."/>
            <person name="Vavikolanu K."/>
            <person name="Mehta A."/>
            <person name="Aluvathingal J."/>
            <person name="Nadendla S."/>
            <person name="Lowell S."/>
            <person name="Myers T."/>
            <person name="Yan Y."/>
            <person name="Sichtig H."/>
        </authorList>
    </citation>
    <scope>NUCLEOTIDE SEQUENCE [LARGE SCALE GENOMIC DNA]</scope>
    <source>
        <strain evidence="3 4">FDAARGOS_890</strain>
    </source>
</reference>
<dbReference type="CDD" id="cd12935">
    <property type="entry name" value="LEM_like"/>
    <property type="match status" value="1"/>
</dbReference>
<protein>
    <recommendedName>
        <fullName evidence="2">HeH/LEM domain-containing protein</fullName>
    </recommendedName>
</protein>
<organism evidence="3 4">
    <name type="scientific">Delftia lacustris</name>
    <dbReference type="NCBI Taxonomy" id="558537"/>
    <lineage>
        <taxon>Bacteria</taxon>
        <taxon>Pseudomonadati</taxon>
        <taxon>Pseudomonadota</taxon>
        <taxon>Betaproteobacteria</taxon>
        <taxon>Burkholderiales</taxon>
        <taxon>Comamonadaceae</taxon>
        <taxon>Delftia</taxon>
    </lineage>
</organism>
<evidence type="ECO:0000313" key="4">
    <source>
        <dbReference type="Proteomes" id="UP000595064"/>
    </source>
</evidence>
<dbReference type="RefSeq" id="WP_016447861.1">
    <property type="nucleotide sequence ID" value="NZ_CP065748.1"/>
</dbReference>
<dbReference type="EMBL" id="CP065748">
    <property type="protein sequence ID" value="QPS78603.1"/>
    <property type="molecule type" value="Genomic_DNA"/>
</dbReference>